<dbReference type="AlphaFoldDB" id="A0A8K0NKG2"/>
<feature type="transmembrane region" description="Helical" evidence="2">
    <location>
        <begin position="228"/>
        <end position="246"/>
    </location>
</feature>
<feature type="compositionally biased region" description="Polar residues" evidence="1">
    <location>
        <begin position="463"/>
        <end position="477"/>
    </location>
</feature>
<feature type="transmembrane region" description="Helical" evidence="2">
    <location>
        <begin position="59"/>
        <end position="90"/>
    </location>
</feature>
<dbReference type="PANTHER" id="PTHR12203">
    <property type="entry name" value="KDEL LYS-ASP-GLU-LEU CONTAINING - RELATED"/>
    <property type="match status" value="1"/>
</dbReference>
<feature type="transmembrane region" description="Helical" evidence="2">
    <location>
        <begin position="164"/>
        <end position="184"/>
    </location>
</feature>
<dbReference type="InterPro" id="IPR051091">
    <property type="entry name" value="O-Glucosyltr/Glycosyltrsf_90"/>
</dbReference>
<gene>
    <name evidence="4" type="ORF">E4U42_000598</name>
</gene>
<keyword evidence="2" id="KW-1133">Transmembrane helix</keyword>
<protein>
    <recommendedName>
        <fullName evidence="6">Capsular associated protein</fullName>
    </recommendedName>
</protein>
<dbReference type="OrthoDB" id="541052at2759"/>
<sequence>MHWSVTLSLSWLCLLVAIYNTVTWRGKSDVPVSGELDDPWRSIFDDLREWMSGPRGEHFLTMVGAAAISIGTYAAIYPVMGSTFICFASLDSRPQVIILRSLGLVLDTGIIITLWRVLFWSQGFKQKLRMLSKVLIMASTTAAVVWMAKYLIIGNSRANANAKLGHLYGIDVLLASFALTAFAISATTWACEVTPITCLVSITSFTGIGRSVSNVFSLGDWMHLSRSASLLPLLLIAFGLITFVNANDIRHVVVLRRTLVVCLVLVLLITSTIFTLARSLSHFEKRHPLNDLIYEARAVHDRWLMRAATSQSIEIAVRTYEERHGGRAPPPRFDEWYQLASGSAVIDDFPQVDKDLELFWTMTPATLRKRVELVTSYTGVGSIIVKDGQVAATDVGDDANSWEFDELVNMINTFSRHLPDMLIPVNLNHGPRVLPSWAGKRLHSQAYLQSMAKTISTRSVNESSLTTDALTPSGPSNTRHDETWSHTTASELRHMFVEACPSASLVKTRPHLEVGSFCSACAKPHSRGQFLDAWTKSLETCSQPDLTYLHSFFMTAPTLPPIQELVPLFSSYKTEGFSDILLPLFPSQTPEPDRDEPFLERKDALFWSTLVGPHSPSEEALRGSHKTRLLHLINNPGTKDRLTMVLPLHESEEGFKSESVLVTEANHDLPFNVGIGDDESCPSKTCDFIKQMRGKRNDGEDPLTHRFVLVTDEDDGPPKSLLKILHSRSVPFLSTIFQTWYSDRLTPWLHFVPIDIRYQALHATVLYFTGTANRAKMNGIDMYIKGRPGDAEWIGQQGQRWAARALRKKDQEIYLFRLLLEWGRLIDDQRDGIGYRKDADGEYKSDEWSSPS</sequence>
<organism evidence="4 5">
    <name type="scientific">Claviceps africana</name>
    <dbReference type="NCBI Taxonomy" id="83212"/>
    <lineage>
        <taxon>Eukaryota</taxon>
        <taxon>Fungi</taxon>
        <taxon>Dikarya</taxon>
        <taxon>Ascomycota</taxon>
        <taxon>Pezizomycotina</taxon>
        <taxon>Sordariomycetes</taxon>
        <taxon>Hypocreomycetidae</taxon>
        <taxon>Hypocreales</taxon>
        <taxon>Clavicipitaceae</taxon>
        <taxon>Claviceps</taxon>
    </lineage>
</organism>
<feature type="signal peptide" evidence="3">
    <location>
        <begin position="1"/>
        <end position="23"/>
    </location>
</feature>
<comment type="caution">
    <text evidence="4">The sequence shown here is derived from an EMBL/GenBank/DDBJ whole genome shotgun (WGS) entry which is preliminary data.</text>
</comment>
<evidence type="ECO:0008006" key="6">
    <source>
        <dbReference type="Google" id="ProtNLM"/>
    </source>
</evidence>
<evidence type="ECO:0000256" key="3">
    <source>
        <dbReference type="SAM" id="SignalP"/>
    </source>
</evidence>
<keyword evidence="5" id="KW-1185">Reference proteome</keyword>
<dbReference type="EMBL" id="SRPY01000115">
    <property type="protein sequence ID" value="KAG5928465.1"/>
    <property type="molecule type" value="Genomic_DNA"/>
</dbReference>
<keyword evidence="2" id="KW-0472">Membrane</keyword>
<keyword evidence="2" id="KW-0812">Transmembrane</keyword>
<proteinExistence type="predicted"/>
<feature type="chain" id="PRO_5035456495" description="Capsular associated protein" evidence="3">
    <location>
        <begin position="24"/>
        <end position="852"/>
    </location>
</feature>
<feature type="transmembrane region" description="Helical" evidence="2">
    <location>
        <begin position="97"/>
        <end position="118"/>
    </location>
</feature>
<reference evidence="4" key="1">
    <citation type="journal article" date="2020" name="bioRxiv">
        <title>Whole genome comparisons of ergot fungi reveals the divergence and evolution of species within the genus Claviceps are the result of varying mechanisms driving genome evolution and host range expansion.</title>
        <authorList>
            <person name="Wyka S.A."/>
            <person name="Mondo S.J."/>
            <person name="Liu M."/>
            <person name="Dettman J."/>
            <person name="Nalam V."/>
            <person name="Broders K.D."/>
        </authorList>
    </citation>
    <scope>NUCLEOTIDE SEQUENCE</scope>
    <source>
        <strain evidence="4">CCC 489</strain>
    </source>
</reference>
<evidence type="ECO:0000313" key="4">
    <source>
        <dbReference type="EMBL" id="KAG5928465.1"/>
    </source>
</evidence>
<feature type="region of interest" description="Disordered" evidence="1">
    <location>
        <begin position="463"/>
        <end position="482"/>
    </location>
</feature>
<evidence type="ECO:0000313" key="5">
    <source>
        <dbReference type="Proteomes" id="UP000811619"/>
    </source>
</evidence>
<accession>A0A8K0NKG2</accession>
<dbReference type="Proteomes" id="UP000811619">
    <property type="component" value="Unassembled WGS sequence"/>
</dbReference>
<evidence type="ECO:0000256" key="2">
    <source>
        <dbReference type="SAM" id="Phobius"/>
    </source>
</evidence>
<name>A0A8K0NKG2_9HYPO</name>
<keyword evidence="3" id="KW-0732">Signal</keyword>
<evidence type="ECO:0000256" key="1">
    <source>
        <dbReference type="SAM" id="MobiDB-lite"/>
    </source>
</evidence>
<feature type="transmembrane region" description="Helical" evidence="2">
    <location>
        <begin position="130"/>
        <end position="152"/>
    </location>
</feature>
<feature type="transmembrane region" description="Helical" evidence="2">
    <location>
        <begin position="258"/>
        <end position="277"/>
    </location>
</feature>
<dbReference type="PANTHER" id="PTHR12203:SF35">
    <property type="entry name" value="PROTEIN O-GLUCOSYLTRANSFERASE 1"/>
    <property type="match status" value="1"/>
</dbReference>